<feature type="non-terminal residue" evidence="2">
    <location>
        <position position="61"/>
    </location>
</feature>
<sequence length="61" mass="6302">MIHASGRCARAYTRHKEPGHESATLPTVTTSAAVDALGGLSSISTRSFAEVPCCIAAESRA</sequence>
<dbReference type="Proteomes" id="UP001519460">
    <property type="component" value="Unassembled WGS sequence"/>
</dbReference>
<protein>
    <submittedName>
        <fullName evidence="2">Uncharacterized protein</fullName>
    </submittedName>
</protein>
<proteinExistence type="predicted"/>
<organism evidence="2 3">
    <name type="scientific">Batillaria attramentaria</name>
    <dbReference type="NCBI Taxonomy" id="370345"/>
    <lineage>
        <taxon>Eukaryota</taxon>
        <taxon>Metazoa</taxon>
        <taxon>Spiralia</taxon>
        <taxon>Lophotrochozoa</taxon>
        <taxon>Mollusca</taxon>
        <taxon>Gastropoda</taxon>
        <taxon>Caenogastropoda</taxon>
        <taxon>Sorbeoconcha</taxon>
        <taxon>Cerithioidea</taxon>
        <taxon>Batillariidae</taxon>
        <taxon>Batillaria</taxon>
    </lineage>
</organism>
<accession>A0ABD0KNW3</accession>
<gene>
    <name evidence="2" type="ORF">BaRGS_00019882</name>
</gene>
<evidence type="ECO:0000256" key="1">
    <source>
        <dbReference type="SAM" id="MobiDB-lite"/>
    </source>
</evidence>
<dbReference type="AlphaFoldDB" id="A0ABD0KNW3"/>
<evidence type="ECO:0000313" key="2">
    <source>
        <dbReference type="EMBL" id="KAK7488925.1"/>
    </source>
</evidence>
<name>A0ABD0KNW3_9CAEN</name>
<comment type="caution">
    <text evidence="2">The sequence shown here is derived from an EMBL/GenBank/DDBJ whole genome shotgun (WGS) entry which is preliminary data.</text>
</comment>
<reference evidence="2 3" key="1">
    <citation type="journal article" date="2023" name="Sci. Data">
        <title>Genome assembly of the Korean intertidal mud-creeper Batillaria attramentaria.</title>
        <authorList>
            <person name="Patra A.K."/>
            <person name="Ho P.T."/>
            <person name="Jun S."/>
            <person name="Lee S.J."/>
            <person name="Kim Y."/>
            <person name="Won Y.J."/>
        </authorList>
    </citation>
    <scope>NUCLEOTIDE SEQUENCE [LARGE SCALE GENOMIC DNA]</scope>
    <source>
        <strain evidence="2">Wonlab-2016</strain>
    </source>
</reference>
<evidence type="ECO:0000313" key="3">
    <source>
        <dbReference type="Proteomes" id="UP001519460"/>
    </source>
</evidence>
<dbReference type="EMBL" id="JACVVK020000145">
    <property type="protein sequence ID" value="KAK7488925.1"/>
    <property type="molecule type" value="Genomic_DNA"/>
</dbReference>
<keyword evidence="3" id="KW-1185">Reference proteome</keyword>
<feature type="region of interest" description="Disordered" evidence="1">
    <location>
        <begin position="1"/>
        <end position="27"/>
    </location>
</feature>